<evidence type="ECO:0000313" key="1">
    <source>
        <dbReference type="EMBL" id="KAK1771876.1"/>
    </source>
</evidence>
<keyword evidence="2" id="KW-1185">Reference proteome</keyword>
<organism evidence="1 2">
    <name type="scientific">Phialemonium atrogriseum</name>
    <dbReference type="NCBI Taxonomy" id="1093897"/>
    <lineage>
        <taxon>Eukaryota</taxon>
        <taxon>Fungi</taxon>
        <taxon>Dikarya</taxon>
        <taxon>Ascomycota</taxon>
        <taxon>Pezizomycotina</taxon>
        <taxon>Sordariomycetes</taxon>
        <taxon>Sordariomycetidae</taxon>
        <taxon>Cephalothecales</taxon>
        <taxon>Cephalothecaceae</taxon>
        <taxon>Phialemonium</taxon>
    </lineage>
</organism>
<name>A0AAJ0CCN7_9PEZI</name>
<dbReference type="EMBL" id="MU838998">
    <property type="protein sequence ID" value="KAK1771876.1"/>
    <property type="molecule type" value="Genomic_DNA"/>
</dbReference>
<dbReference type="PANTHER" id="PTHR37490">
    <property type="entry name" value="EXPRESSED PROTEIN"/>
    <property type="match status" value="1"/>
</dbReference>
<dbReference type="PANTHER" id="PTHR37490:SF3">
    <property type="entry name" value="DUF3431 DOMAIN CONTAINING PROTEIN"/>
    <property type="match status" value="1"/>
</dbReference>
<dbReference type="AlphaFoldDB" id="A0AAJ0CCN7"/>
<dbReference type="InterPro" id="IPR021838">
    <property type="entry name" value="DUF3431"/>
</dbReference>
<accession>A0AAJ0CCN7</accession>
<protein>
    <submittedName>
        <fullName evidence="1">Uncharacterized protein</fullName>
    </submittedName>
</protein>
<dbReference type="Pfam" id="PF11913">
    <property type="entry name" value="DUF3431"/>
    <property type="match status" value="1"/>
</dbReference>
<comment type="caution">
    <text evidence="1">The sequence shown here is derived from an EMBL/GenBank/DDBJ whole genome shotgun (WGS) entry which is preliminary data.</text>
</comment>
<dbReference type="GeneID" id="85309965"/>
<sequence>MAFAIRRGPKLTSLSTLVLLLFCVWFLVLIPFLSRHGGLSFRPQRPNRAPPIELVVASTKHENTTWVHQHLPEWSRKVYVVDDPQNALTVPVNKGREAMVFLTYLIDNYYSLPDTVIFVHASRFQWHNDDPDYDLLPELRNLNFTYVRTVGYANLRCVWVLGCPVEIRPFADELPAGQEPQPSGRRLTTKEIFKRAFEELLPDIPVPQEVGVSCCSQFAVTRETVRQRPLEDYVHFRQWLIDTPLTDDLSGRVLEYAWHIIFGKEAIHCPRAEDCYCNLWGLCDLKCTDQQCEGRYSLPSLSTFPKGWPRIGWDGKERDYSGSLS</sequence>
<proteinExistence type="predicted"/>
<gene>
    <name evidence="1" type="ORF">QBC33DRAFT_525086</name>
</gene>
<evidence type="ECO:0000313" key="2">
    <source>
        <dbReference type="Proteomes" id="UP001244011"/>
    </source>
</evidence>
<reference evidence="1" key="1">
    <citation type="submission" date="2023-06" db="EMBL/GenBank/DDBJ databases">
        <title>Genome-scale phylogeny and comparative genomics of the fungal order Sordariales.</title>
        <authorList>
            <consortium name="Lawrence Berkeley National Laboratory"/>
            <person name="Hensen N."/>
            <person name="Bonometti L."/>
            <person name="Westerberg I."/>
            <person name="Brannstrom I.O."/>
            <person name="Guillou S."/>
            <person name="Cros-Aarteil S."/>
            <person name="Calhoun S."/>
            <person name="Haridas S."/>
            <person name="Kuo A."/>
            <person name="Mondo S."/>
            <person name="Pangilinan J."/>
            <person name="Riley R."/>
            <person name="Labutti K."/>
            <person name="Andreopoulos B."/>
            <person name="Lipzen A."/>
            <person name="Chen C."/>
            <person name="Yanf M."/>
            <person name="Daum C."/>
            <person name="Ng V."/>
            <person name="Clum A."/>
            <person name="Steindorff A."/>
            <person name="Ohm R."/>
            <person name="Martin F."/>
            <person name="Silar P."/>
            <person name="Natvig D."/>
            <person name="Lalanne C."/>
            <person name="Gautier V."/>
            <person name="Ament-Velasquez S.L."/>
            <person name="Kruys A."/>
            <person name="Hutchinson M.I."/>
            <person name="Powell A.J."/>
            <person name="Barry K."/>
            <person name="Miller A.N."/>
            <person name="Grigoriev I.V."/>
            <person name="Debuchy R."/>
            <person name="Gladieux P."/>
            <person name="Thoren M.H."/>
            <person name="Johannesson H."/>
        </authorList>
    </citation>
    <scope>NUCLEOTIDE SEQUENCE</scope>
    <source>
        <strain evidence="1">8032-3</strain>
    </source>
</reference>
<dbReference type="RefSeq" id="XP_060288089.1">
    <property type="nucleotide sequence ID" value="XM_060426778.1"/>
</dbReference>
<dbReference type="Proteomes" id="UP001244011">
    <property type="component" value="Unassembled WGS sequence"/>
</dbReference>